<name>A0AAF1BMN1_9STAP</name>
<gene>
    <name evidence="7 10" type="primary">ftsL</name>
    <name evidence="10" type="ORF">CJ229_000215</name>
</gene>
<keyword evidence="3 7" id="KW-0812">Transmembrane</keyword>
<evidence type="ECO:0000256" key="9">
    <source>
        <dbReference type="SAM" id="Coils"/>
    </source>
</evidence>
<evidence type="ECO:0000256" key="1">
    <source>
        <dbReference type="ARBA" id="ARBA00022475"/>
    </source>
</evidence>
<dbReference type="InterPro" id="IPR007060">
    <property type="entry name" value="FtsL/DivIC"/>
</dbReference>
<dbReference type="GO" id="GO:0043093">
    <property type="term" value="P:FtsZ-dependent cytokinesis"/>
    <property type="evidence" value="ECO:0007669"/>
    <property type="project" value="UniProtKB-UniRule"/>
</dbReference>
<evidence type="ECO:0000256" key="7">
    <source>
        <dbReference type="HAMAP-Rule" id="MF_00910"/>
    </source>
</evidence>
<reference evidence="10 11" key="2">
    <citation type="submission" date="2023-10" db="EMBL/GenBank/DDBJ databases">
        <authorList>
            <person name="Choi B."/>
        </authorList>
    </citation>
    <scope>NUCLEOTIDE SEQUENCE [LARGE SCALE GENOMIC DNA]</scope>
    <source>
        <strain evidence="10 11">UMB0959</strain>
    </source>
</reference>
<evidence type="ECO:0000256" key="5">
    <source>
        <dbReference type="ARBA" id="ARBA00023136"/>
    </source>
</evidence>
<organism evidence="10 11">
    <name type="scientific">Nosocomiicoccus massiliensis</name>
    <dbReference type="NCBI Taxonomy" id="1232430"/>
    <lineage>
        <taxon>Bacteria</taxon>
        <taxon>Bacillati</taxon>
        <taxon>Bacillota</taxon>
        <taxon>Bacilli</taxon>
        <taxon>Bacillales</taxon>
        <taxon>Staphylococcaceae</taxon>
        <taxon>Nosocomiicoccus</taxon>
    </lineage>
</organism>
<evidence type="ECO:0000256" key="3">
    <source>
        <dbReference type="ARBA" id="ARBA00022692"/>
    </source>
</evidence>
<dbReference type="Proteomes" id="UP000243626">
    <property type="component" value="Chromosome"/>
</dbReference>
<evidence type="ECO:0000256" key="2">
    <source>
        <dbReference type="ARBA" id="ARBA00022618"/>
    </source>
</evidence>
<dbReference type="HAMAP" id="MF_00910">
    <property type="entry name" value="FtsL"/>
    <property type="match status" value="1"/>
</dbReference>
<dbReference type="AlphaFoldDB" id="A0AAF1BMN1"/>
<feature type="transmembrane region" description="Helical" evidence="7">
    <location>
        <begin position="39"/>
        <end position="58"/>
    </location>
</feature>
<dbReference type="Pfam" id="PF04977">
    <property type="entry name" value="DivIC"/>
    <property type="match status" value="1"/>
</dbReference>
<keyword evidence="4 7" id="KW-1133">Transmembrane helix</keyword>
<keyword evidence="6 7" id="KW-0131">Cell cycle</keyword>
<keyword evidence="1 7" id="KW-1003">Cell membrane</keyword>
<dbReference type="GO" id="GO:0032153">
    <property type="term" value="C:cell division site"/>
    <property type="evidence" value="ECO:0007669"/>
    <property type="project" value="UniProtKB-UniRule"/>
</dbReference>
<reference evidence="11" key="1">
    <citation type="submission" date="2017-09" db="EMBL/GenBank/DDBJ databases">
        <title>Bacterial strain isolated from the female urinary microbiota.</title>
        <authorList>
            <person name="Thomas-White K."/>
            <person name="Kumar N."/>
            <person name="Forster S."/>
            <person name="Putonti C."/>
            <person name="Lawley T."/>
            <person name="Wolfe A.J."/>
        </authorList>
    </citation>
    <scope>NUCLEOTIDE SEQUENCE [LARGE SCALE GENOMIC DNA]</scope>
    <source>
        <strain evidence="11">UMB0959</strain>
    </source>
</reference>
<dbReference type="RefSeq" id="WP_068128891.1">
    <property type="nucleotide sequence ID" value="NZ_CP136964.1"/>
</dbReference>
<dbReference type="GO" id="GO:0005886">
    <property type="term" value="C:plasma membrane"/>
    <property type="evidence" value="ECO:0007669"/>
    <property type="project" value="UniProtKB-SubCell"/>
</dbReference>
<comment type="subcellular location">
    <subcellularLocation>
        <location evidence="7">Cell membrane</location>
        <topology evidence="7">Single-pass type II membrane protein</topology>
    </subcellularLocation>
    <text evidence="7">Localizes to the division septum where it forms a ring structure.</text>
</comment>
<comment type="similarity">
    <text evidence="7">Belongs to the FtsL family.</text>
</comment>
<evidence type="ECO:0000313" key="11">
    <source>
        <dbReference type="Proteomes" id="UP000243626"/>
    </source>
</evidence>
<dbReference type="InterPro" id="IPR011922">
    <property type="entry name" value="Cell_div_FtsL"/>
</dbReference>
<proteinExistence type="inferred from homology"/>
<dbReference type="NCBIfam" id="TIGR02209">
    <property type="entry name" value="ftsL_broad"/>
    <property type="match status" value="1"/>
</dbReference>
<protein>
    <recommendedName>
        <fullName evidence="7 8">Cell division protein FtsL</fullName>
    </recommendedName>
</protein>
<feature type="coiled-coil region" evidence="9">
    <location>
        <begin position="63"/>
        <end position="90"/>
    </location>
</feature>
<sequence>MEAARVRQTVQKEHTQQNHVHNVAPKKKRYLVSLKLNELLLYVALMIVLSAAVVFVLNTKLEAHEYEREISQINYEINATEKEIDELTTEVTHLSSYERIYQKANELGLKPNNDNVKVVRKYEK</sequence>
<evidence type="ECO:0000256" key="4">
    <source>
        <dbReference type="ARBA" id="ARBA00022989"/>
    </source>
</evidence>
<keyword evidence="9" id="KW-0175">Coiled coil</keyword>
<dbReference type="EMBL" id="CP136964">
    <property type="protein sequence ID" value="WOS96199.1"/>
    <property type="molecule type" value="Genomic_DNA"/>
</dbReference>
<evidence type="ECO:0000256" key="8">
    <source>
        <dbReference type="NCBIfam" id="TIGR02209"/>
    </source>
</evidence>
<evidence type="ECO:0000313" key="10">
    <source>
        <dbReference type="EMBL" id="WOS96199.1"/>
    </source>
</evidence>
<keyword evidence="5 7" id="KW-0472">Membrane</keyword>
<dbReference type="KEGG" id="nmy:CJ229_000215"/>
<accession>A0AAF1BMN1</accession>
<keyword evidence="11" id="KW-1185">Reference proteome</keyword>
<comment type="function">
    <text evidence="7">Essential cell division protein.</text>
</comment>
<evidence type="ECO:0000256" key="6">
    <source>
        <dbReference type="ARBA" id="ARBA00023306"/>
    </source>
</evidence>
<keyword evidence="2 7" id="KW-0132">Cell division</keyword>